<accession>A0A921Z2B4</accession>
<keyword evidence="4" id="KW-1185">Reference proteome</keyword>
<organism evidence="3 4">
    <name type="scientific">Manduca sexta</name>
    <name type="common">Tobacco hawkmoth</name>
    <name type="synonym">Tobacco hornworm</name>
    <dbReference type="NCBI Taxonomy" id="7130"/>
    <lineage>
        <taxon>Eukaryota</taxon>
        <taxon>Metazoa</taxon>
        <taxon>Ecdysozoa</taxon>
        <taxon>Arthropoda</taxon>
        <taxon>Hexapoda</taxon>
        <taxon>Insecta</taxon>
        <taxon>Pterygota</taxon>
        <taxon>Neoptera</taxon>
        <taxon>Endopterygota</taxon>
        <taxon>Lepidoptera</taxon>
        <taxon>Glossata</taxon>
        <taxon>Ditrysia</taxon>
        <taxon>Bombycoidea</taxon>
        <taxon>Sphingidae</taxon>
        <taxon>Sphinginae</taxon>
        <taxon>Sphingini</taxon>
        <taxon>Manduca</taxon>
    </lineage>
</organism>
<evidence type="ECO:0000313" key="3">
    <source>
        <dbReference type="EMBL" id="KAG6449666.1"/>
    </source>
</evidence>
<dbReference type="EMBL" id="JH668376">
    <property type="protein sequence ID" value="KAG6449666.1"/>
    <property type="molecule type" value="Genomic_DNA"/>
</dbReference>
<name>A0A921Z2B4_MANSE</name>
<dbReference type="PANTHER" id="PTHR11695">
    <property type="entry name" value="ALCOHOL DEHYDROGENASE RELATED"/>
    <property type="match status" value="1"/>
</dbReference>
<protein>
    <recommendedName>
        <fullName evidence="2">Enoyl reductase (ER) domain-containing protein</fullName>
    </recommendedName>
</protein>
<evidence type="ECO:0000313" key="4">
    <source>
        <dbReference type="Proteomes" id="UP000791440"/>
    </source>
</evidence>
<evidence type="ECO:0000259" key="2">
    <source>
        <dbReference type="SMART" id="SM00829"/>
    </source>
</evidence>
<evidence type="ECO:0000256" key="1">
    <source>
        <dbReference type="SAM" id="Phobius"/>
    </source>
</evidence>
<dbReference type="GO" id="GO:0016491">
    <property type="term" value="F:oxidoreductase activity"/>
    <property type="evidence" value="ECO:0007669"/>
    <property type="project" value="InterPro"/>
</dbReference>
<reference evidence="3" key="1">
    <citation type="journal article" date="2016" name="Insect Biochem. Mol. Biol.">
        <title>Multifaceted biological insights from a draft genome sequence of the tobacco hornworm moth, Manduca sexta.</title>
        <authorList>
            <person name="Kanost M.R."/>
            <person name="Arrese E.L."/>
            <person name="Cao X."/>
            <person name="Chen Y.R."/>
            <person name="Chellapilla S."/>
            <person name="Goldsmith M.R."/>
            <person name="Grosse-Wilde E."/>
            <person name="Heckel D.G."/>
            <person name="Herndon N."/>
            <person name="Jiang H."/>
            <person name="Papanicolaou A."/>
            <person name="Qu J."/>
            <person name="Soulages J.L."/>
            <person name="Vogel H."/>
            <person name="Walters J."/>
            <person name="Waterhouse R.M."/>
            <person name="Ahn S.J."/>
            <person name="Almeida F.C."/>
            <person name="An C."/>
            <person name="Aqrawi P."/>
            <person name="Bretschneider A."/>
            <person name="Bryant W.B."/>
            <person name="Bucks S."/>
            <person name="Chao H."/>
            <person name="Chevignon G."/>
            <person name="Christen J.M."/>
            <person name="Clarke D.F."/>
            <person name="Dittmer N.T."/>
            <person name="Ferguson L.C.F."/>
            <person name="Garavelou S."/>
            <person name="Gordon K.H.J."/>
            <person name="Gunaratna R.T."/>
            <person name="Han Y."/>
            <person name="Hauser F."/>
            <person name="He Y."/>
            <person name="Heidel-Fischer H."/>
            <person name="Hirsh A."/>
            <person name="Hu Y."/>
            <person name="Jiang H."/>
            <person name="Kalra D."/>
            <person name="Klinner C."/>
            <person name="Konig C."/>
            <person name="Kovar C."/>
            <person name="Kroll A.R."/>
            <person name="Kuwar S.S."/>
            <person name="Lee S.L."/>
            <person name="Lehman R."/>
            <person name="Li K."/>
            <person name="Li Z."/>
            <person name="Liang H."/>
            <person name="Lovelace S."/>
            <person name="Lu Z."/>
            <person name="Mansfield J.H."/>
            <person name="McCulloch K.J."/>
            <person name="Mathew T."/>
            <person name="Morton B."/>
            <person name="Muzny D.M."/>
            <person name="Neunemann D."/>
            <person name="Ongeri F."/>
            <person name="Pauchet Y."/>
            <person name="Pu L.L."/>
            <person name="Pyrousis I."/>
            <person name="Rao X.J."/>
            <person name="Redding A."/>
            <person name="Roesel C."/>
            <person name="Sanchez-Gracia A."/>
            <person name="Schaack S."/>
            <person name="Shukla A."/>
            <person name="Tetreau G."/>
            <person name="Wang Y."/>
            <person name="Xiong G.H."/>
            <person name="Traut W."/>
            <person name="Walsh T.K."/>
            <person name="Worley K.C."/>
            <person name="Wu D."/>
            <person name="Wu W."/>
            <person name="Wu Y.Q."/>
            <person name="Zhang X."/>
            <person name="Zou Z."/>
            <person name="Zucker H."/>
            <person name="Briscoe A.D."/>
            <person name="Burmester T."/>
            <person name="Clem R.J."/>
            <person name="Feyereisen R."/>
            <person name="Grimmelikhuijzen C.J.P."/>
            <person name="Hamodrakas S.J."/>
            <person name="Hansson B.S."/>
            <person name="Huguet E."/>
            <person name="Jermiin L.S."/>
            <person name="Lan Q."/>
            <person name="Lehman H.K."/>
            <person name="Lorenzen M."/>
            <person name="Merzendorfer H."/>
            <person name="Michalopoulos I."/>
            <person name="Morton D.B."/>
            <person name="Muthukrishnan S."/>
            <person name="Oakeshott J.G."/>
            <person name="Palmer W."/>
            <person name="Park Y."/>
            <person name="Passarelli A.L."/>
            <person name="Rozas J."/>
            <person name="Schwartz L.M."/>
            <person name="Smith W."/>
            <person name="Southgate A."/>
            <person name="Vilcinskas A."/>
            <person name="Vogt R."/>
            <person name="Wang P."/>
            <person name="Werren J."/>
            <person name="Yu X.Q."/>
            <person name="Zhou J.J."/>
            <person name="Brown S.J."/>
            <person name="Scherer S.E."/>
            <person name="Richards S."/>
            <person name="Blissard G.W."/>
        </authorList>
    </citation>
    <scope>NUCLEOTIDE SEQUENCE</scope>
</reference>
<keyword evidence="1" id="KW-0812">Transmembrane</keyword>
<proteinExistence type="predicted"/>
<dbReference type="InterPro" id="IPR050700">
    <property type="entry name" value="YIM1/Zinc_Alcohol_DH_Fams"/>
</dbReference>
<dbReference type="Pfam" id="PF08240">
    <property type="entry name" value="ADH_N"/>
    <property type="match status" value="1"/>
</dbReference>
<keyword evidence="1" id="KW-0472">Membrane</keyword>
<dbReference type="GO" id="GO:0005739">
    <property type="term" value="C:mitochondrion"/>
    <property type="evidence" value="ECO:0007669"/>
    <property type="project" value="TreeGrafter"/>
</dbReference>
<feature type="domain" description="Enoyl reductase (ER)" evidence="2">
    <location>
        <begin position="161"/>
        <end position="505"/>
    </location>
</feature>
<gene>
    <name evidence="3" type="ORF">O3G_MSEX006143</name>
</gene>
<dbReference type="Proteomes" id="UP000791440">
    <property type="component" value="Unassembled WGS sequence"/>
</dbReference>
<dbReference type="AlphaFoldDB" id="A0A921Z2B4"/>
<sequence>MDELKHRAGEKLEALHEAARTAADSGKSRVQDVINQTAEAIKKIHDEHDTNQLLQMVQETILKVRDAFHELWNNELIAEGRERVVEWSREAVKRIKEGAPPLSPIVLYEELLALFHDRVWRRSMLIFACGLVVGGATGLAVGLRAGARPPTGPHARALHTHSDQTVILVEDAVAPGAAAGEVLVRVQAFSICSLDRSTLRGRGYLLRSLLTRGHVTVGRGFAGVVLDVGHGVQDLEMGDEVWGCVSEWSGGAASELLTIRSTRVSKRPRGVSAERAAALPWGGSAALAALRRLAFHNHNVKGKRVAICGASSGEGCALVQILSGWGAHVTALAPHHTALTLRDLGAQEYVDDQDGSAEHSPSCWLALEQRALRSGPWDAVVACRGARAPNTMPQPTPILKATAPRGAMLDLRPAPLLTDRLPAPLSLVFVASFYTYRVLRWLVGAGSHTDWLEEPLRLRAGLETLTNMVENGELAPILDKVYLPQEFESALAHACSHHALGTTVLRFP</sequence>
<dbReference type="SMART" id="SM00829">
    <property type="entry name" value="PKS_ER"/>
    <property type="match status" value="1"/>
</dbReference>
<dbReference type="PANTHER" id="PTHR11695:SF645">
    <property type="entry name" value="RETICULON-4-INTERACTING PROTEIN 1, MITOCHONDRIAL-LIKE PROTEIN"/>
    <property type="match status" value="1"/>
</dbReference>
<reference evidence="3" key="2">
    <citation type="submission" date="2020-12" db="EMBL/GenBank/DDBJ databases">
        <authorList>
            <person name="Kanost M."/>
        </authorList>
    </citation>
    <scope>NUCLEOTIDE SEQUENCE</scope>
</reference>
<dbReference type="InterPro" id="IPR020843">
    <property type="entry name" value="ER"/>
</dbReference>
<keyword evidence="1" id="KW-1133">Transmembrane helix</keyword>
<dbReference type="InterPro" id="IPR013154">
    <property type="entry name" value="ADH-like_N"/>
</dbReference>
<comment type="caution">
    <text evidence="3">The sequence shown here is derived from an EMBL/GenBank/DDBJ whole genome shotgun (WGS) entry which is preliminary data.</text>
</comment>
<feature type="transmembrane region" description="Helical" evidence="1">
    <location>
        <begin position="124"/>
        <end position="143"/>
    </location>
</feature>